<keyword evidence="3" id="KW-1185">Reference proteome</keyword>
<organism evidence="2 3">
    <name type="scientific">Flavobacterium akiainvivens</name>
    <dbReference type="NCBI Taxonomy" id="1202724"/>
    <lineage>
        <taxon>Bacteria</taxon>
        <taxon>Pseudomonadati</taxon>
        <taxon>Bacteroidota</taxon>
        <taxon>Flavobacteriia</taxon>
        <taxon>Flavobacteriales</taxon>
        <taxon>Flavobacteriaceae</taxon>
        <taxon>Flavobacterium</taxon>
    </lineage>
</organism>
<name>A0A0N0RR12_9FLAO</name>
<evidence type="ECO:0000313" key="3">
    <source>
        <dbReference type="Proteomes" id="UP000037755"/>
    </source>
</evidence>
<dbReference type="Proteomes" id="UP000037755">
    <property type="component" value="Unassembled WGS sequence"/>
</dbReference>
<reference evidence="2 3" key="1">
    <citation type="submission" date="2015-08" db="EMBL/GenBank/DDBJ databases">
        <title>Whole genome sequence of Flavobacterium akiainvivens IK-1T, from decaying Wikstroemia oahuensis, an endemic Hawaiian shrub.</title>
        <authorList>
            <person name="Wan X."/>
            <person name="Hou S."/>
            <person name="Saito J."/>
            <person name="Donachie S."/>
        </authorList>
    </citation>
    <scope>NUCLEOTIDE SEQUENCE [LARGE SCALE GENOMIC DNA]</scope>
    <source>
        <strain evidence="2 3">IK-1</strain>
    </source>
</reference>
<evidence type="ECO:0000313" key="2">
    <source>
        <dbReference type="EMBL" id="KOS07472.1"/>
    </source>
</evidence>
<protein>
    <submittedName>
        <fullName evidence="2">Transcriptional regulator</fullName>
    </submittedName>
</protein>
<dbReference type="InterPro" id="IPR018060">
    <property type="entry name" value="HTH_AraC"/>
</dbReference>
<dbReference type="RefSeq" id="WP_054409133.1">
    <property type="nucleotide sequence ID" value="NZ_FOYA01000011.1"/>
</dbReference>
<evidence type="ECO:0000259" key="1">
    <source>
        <dbReference type="PROSITE" id="PS01124"/>
    </source>
</evidence>
<dbReference type="GO" id="GO:0003700">
    <property type="term" value="F:DNA-binding transcription factor activity"/>
    <property type="evidence" value="ECO:0007669"/>
    <property type="project" value="InterPro"/>
</dbReference>
<dbReference type="STRING" id="1202724.AM493_16530"/>
<accession>A0A0N0RR12</accession>
<dbReference type="PATRIC" id="fig|1202724.3.peg.3433"/>
<dbReference type="EMBL" id="LIYD01000005">
    <property type="protein sequence ID" value="KOS07472.1"/>
    <property type="molecule type" value="Genomic_DNA"/>
</dbReference>
<dbReference type="Gene3D" id="1.10.10.60">
    <property type="entry name" value="Homeodomain-like"/>
    <property type="match status" value="1"/>
</dbReference>
<dbReference type="AlphaFoldDB" id="A0A0N0RR12"/>
<dbReference type="GO" id="GO:0043565">
    <property type="term" value="F:sequence-specific DNA binding"/>
    <property type="evidence" value="ECO:0007669"/>
    <property type="project" value="InterPro"/>
</dbReference>
<dbReference type="Pfam" id="PF20240">
    <property type="entry name" value="DUF6597"/>
    <property type="match status" value="1"/>
</dbReference>
<gene>
    <name evidence="2" type="ORF">AM493_16530</name>
</gene>
<sequence length="251" mass="27814">MEGGFYFTSKSPGGALATFVERIGVFGNPGAAPRDVVVLPDGRIDLFFWRNDNGGFDVLLLGLETEAEQRSVPPDTLAYTISFTPLGVEYLLGMPIAGFLNSGIQLDDGFWGFTAADFADLDTFYTKAMETLRQRLPAETDGRKEKLFSLMYAANGEISVAALAVQVGWGSRQINRYFSQYFGLPLKVYCTILRFRASLPALAHGKLFPELDFADQNHFIKEIKKFAGVVPKELSKNENDRFVLLSLLKGQ</sequence>
<dbReference type="OrthoDB" id="635259at2"/>
<dbReference type="PROSITE" id="PS01124">
    <property type="entry name" value="HTH_ARAC_FAMILY_2"/>
    <property type="match status" value="1"/>
</dbReference>
<proteinExistence type="predicted"/>
<comment type="caution">
    <text evidence="2">The sequence shown here is derived from an EMBL/GenBank/DDBJ whole genome shotgun (WGS) entry which is preliminary data.</text>
</comment>
<dbReference type="SMART" id="SM00342">
    <property type="entry name" value="HTH_ARAC"/>
    <property type="match status" value="1"/>
</dbReference>
<dbReference type="InterPro" id="IPR046532">
    <property type="entry name" value="DUF6597"/>
</dbReference>
<feature type="domain" description="HTH araC/xylS-type" evidence="1">
    <location>
        <begin position="145"/>
        <end position="237"/>
    </location>
</feature>